<dbReference type="Proteomes" id="UP000305451">
    <property type="component" value="Unassembled WGS sequence"/>
</dbReference>
<reference evidence="4 5" key="1">
    <citation type="journal article" date="2013" name="Int. J. Syst. Evol. Microbiol.">
        <title>Marinicauda pacifica gen. nov., sp. nov., a prosthecate alphaproteobacterium of the family Hyphomonadaceae isolated from deep seawater.</title>
        <authorList>
            <person name="Zhang X.Y."/>
            <person name="Li G.W."/>
            <person name="Wang C.S."/>
            <person name="Zhang Y.J."/>
            <person name="Xu X.W."/>
            <person name="Li H."/>
            <person name="Liu A."/>
            <person name="Liu C."/>
            <person name="Xie B.B."/>
            <person name="Qin Q.L."/>
            <person name="Xu Z."/>
            <person name="Chen X.L."/>
            <person name="Zhou B.C."/>
            <person name="Zhang Y.Z."/>
        </authorList>
    </citation>
    <scope>NUCLEOTIDE SEQUENCE [LARGE SCALE GENOMIC DNA]</scope>
    <source>
        <strain evidence="4 5">P-1 km-3</strain>
    </source>
</reference>
<name>A0A4S2HF04_9PROT</name>
<keyword evidence="5" id="KW-1185">Reference proteome</keyword>
<keyword evidence="1" id="KW-1133">Transmembrane helix</keyword>
<organism evidence="4 5">
    <name type="scientific">Marinicauda pacifica</name>
    <dbReference type="NCBI Taxonomy" id="1133559"/>
    <lineage>
        <taxon>Bacteria</taxon>
        <taxon>Pseudomonadati</taxon>
        <taxon>Pseudomonadota</taxon>
        <taxon>Alphaproteobacteria</taxon>
        <taxon>Maricaulales</taxon>
        <taxon>Maricaulaceae</taxon>
        <taxon>Marinicauda</taxon>
    </lineage>
</organism>
<feature type="transmembrane region" description="Helical" evidence="1">
    <location>
        <begin position="375"/>
        <end position="396"/>
    </location>
</feature>
<feature type="signal peptide" evidence="2">
    <location>
        <begin position="1"/>
        <end position="26"/>
    </location>
</feature>
<dbReference type="OrthoDB" id="7625684at2"/>
<dbReference type="EMBL" id="SRXV01000001">
    <property type="protein sequence ID" value="TGY94483.1"/>
    <property type="molecule type" value="Genomic_DNA"/>
</dbReference>
<dbReference type="Pfam" id="PF26514">
    <property type="entry name" value="DUF8173"/>
    <property type="match status" value="1"/>
</dbReference>
<dbReference type="RefSeq" id="WP_135943680.1">
    <property type="nucleotide sequence ID" value="NZ_BMEI01000001.1"/>
</dbReference>
<keyword evidence="1" id="KW-0812">Transmembrane</keyword>
<feature type="transmembrane region" description="Helical" evidence="1">
    <location>
        <begin position="286"/>
        <end position="311"/>
    </location>
</feature>
<feature type="chain" id="PRO_5020265310" description="DUF8173 domain-containing protein" evidence="2">
    <location>
        <begin position="27"/>
        <end position="410"/>
    </location>
</feature>
<accession>A0A4S2HF04</accession>
<dbReference type="AlphaFoldDB" id="A0A4S2HF04"/>
<evidence type="ECO:0000256" key="2">
    <source>
        <dbReference type="SAM" id="SignalP"/>
    </source>
</evidence>
<protein>
    <recommendedName>
        <fullName evidence="3">DUF8173 domain-containing protein</fullName>
    </recommendedName>
</protein>
<evidence type="ECO:0000313" key="4">
    <source>
        <dbReference type="EMBL" id="TGY94483.1"/>
    </source>
</evidence>
<sequence length="410" mass="42509">MNILHHVRYVLAALVLSGTAFTAANAQYVGGDLSLDLDDNGDIFVLAADVTLRGRVGGDVDGLAADMSIDADIGGDVSVAVADFRQEGRVGGDVNVGAANAVIAGEVLGSVNLGAADITVSGQIRQDLNASGASVVLEASGLVGGDAELNGRDLRVDGQVLGGLEAFGRDVRISGEVAGPVEIRARSVVIEESARLLGPVLVESLHEPTIEDGAVIPQGVTYEYREFTDREFGDYDGPNFKLPEWPLAGASAFSAFILGMLAVLIAPRSVGAIAAAFRRRPFISTLLGLIVLAVSPVLVLTLMVLLMITIVGIPLGLILLFIYPVVLFLAFAFGGMAVGDLVFNRKGGQAGLGLRAISFLVALAAIVALGMIPVIGWLIVSIVLCIGLGAWSVAIFSRHNDRIATTDDAV</sequence>
<proteinExistence type="predicted"/>
<comment type="caution">
    <text evidence="4">The sequence shown here is derived from an EMBL/GenBank/DDBJ whole genome shotgun (WGS) entry which is preliminary data.</text>
</comment>
<evidence type="ECO:0000256" key="1">
    <source>
        <dbReference type="SAM" id="Phobius"/>
    </source>
</evidence>
<feature type="transmembrane region" description="Helical" evidence="1">
    <location>
        <begin position="317"/>
        <end position="338"/>
    </location>
</feature>
<evidence type="ECO:0000259" key="3">
    <source>
        <dbReference type="Pfam" id="PF26514"/>
    </source>
</evidence>
<feature type="transmembrane region" description="Helical" evidence="1">
    <location>
        <begin position="350"/>
        <end position="369"/>
    </location>
</feature>
<feature type="domain" description="DUF8173" evidence="3">
    <location>
        <begin position="251"/>
        <end position="391"/>
    </location>
</feature>
<feature type="transmembrane region" description="Helical" evidence="1">
    <location>
        <begin position="245"/>
        <end position="266"/>
    </location>
</feature>
<gene>
    <name evidence="4" type="ORF">E5162_04195</name>
</gene>
<dbReference type="InterPro" id="IPR058486">
    <property type="entry name" value="DUF8173"/>
</dbReference>
<evidence type="ECO:0000313" key="5">
    <source>
        <dbReference type="Proteomes" id="UP000305451"/>
    </source>
</evidence>
<keyword evidence="2" id="KW-0732">Signal</keyword>
<keyword evidence="1" id="KW-0472">Membrane</keyword>